<feature type="coiled-coil region" evidence="1">
    <location>
        <begin position="187"/>
        <end position="218"/>
    </location>
</feature>
<evidence type="ECO:0000313" key="3">
    <source>
        <dbReference type="EMBL" id="GFY10916.1"/>
    </source>
</evidence>
<keyword evidence="4" id="KW-1185">Reference proteome</keyword>
<dbReference type="EMBL" id="BMAU01021301">
    <property type="protein sequence ID" value="GFY10916.1"/>
    <property type="molecule type" value="Genomic_DNA"/>
</dbReference>
<gene>
    <name evidence="3" type="primary">NCL1_31603</name>
    <name evidence="3" type="ORF">TNCV_1124381</name>
</gene>
<dbReference type="Proteomes" id="UP000887159">
    <property type="component" value="Unassembled WGS sequence"/>
</dbReference>
<keyword evidence="1" id="KW-0175">Coiled coil</keyword>
<comment type="caution">
    <text evidence="3">The sequence shown here is derived from an EMBL/GenBank/DDBJ whole genome shotgun (WGS) entry which is preliminary data.</text>
</comment>
<evidence type="ECO:0000256" key="1">
    <source>
        <dbReference type="SAM" id="Coils"/>
    </source>
</evidence>
<dbReference type="AlphaFoldDB" id="A0A8X6SD07"/>
<accession>A0A8X6SD07</accession>
<evidence type="ECO:0000256" key="2">
    <source>
        <dbReference type="SAM" id="MobiDB-lite"/>
    </source>
</evidence>
<organism evidence="3 4">
    <name type="scientific">Trichonephila clavipes</name>
    <name type="common">Golden silk orbweaver</name>
    <name type="synonym">Nephila clavipes</name>
    <dbReference type="NCBI Taxonomy" id="2585209"/>
    <lineage>
        <taxon>Eukaryota</taxon>
        <taxon>Metazoa</taxon>
        <taxon>Ecdysozoa</taxon>
        <taxon>Arthropoda</taxon>
        <taxon>Chelicerata</taxon>
        <taxon>Arachnida</taxon>
        <taxon>Araneae</taxon>
        <taxon>Araneomorphae</taxon>
        <taxon>Entelegynae</taxon>
        <taxon>Araneoidea</taxon>
        <taxon>Nephilidae</taxon>
        <taxon>Trichonephila</taxon>
    </lineage>
</organism>
<proteinExistence type="predicted"/>
<sequence>MSENRFSGVLNQGSISISRMTGSGIGDSLHIFPSYFHMDGTKILYLLSNVREIDHYDSGSFMVWVAVSKCLSGLSVDRDRRNAYPGYRTRLGPPGDGPSNSQLPSESHPKIENSIAKRHQSSTRSCAKAYISNIHDQSTHFINATWQTSFHVEETHTIPKIPEMSNKLNVNEVSIAHLDPKEQEVELQAVKNHCEELLDVNTELKENINRMLEKAKENIHYKKTP</sequence>
<reference evidence="3" key="1">
    <citation type="submission" date="2020-08" db="EMBL/GenBank/DDBJ databases">
        <title>Multicomponent nature underlies the extraordinary mechanical properties of spider dragline silk.</title>
        <authorList>
            <person name="Kono N."/>
            <person name="Nakamura H."/>
            <person name="Mori M."/>
            <person name="Yoshida Y."/>
            <person name="Ohtoshi R."/>
            <person name="Malay A.D."/>
            <person name="Moran D.A.P."/>
            <person name="Tomita M."/>
            <person name="Numata K."/>
            <person name="Arakawa K."/>
        </authorList>
    </citation>
    <scope>NUCLEOTIDE SEQUENCE</scope>
</reference>
<evidence type="ECO:0000313" key="4">
    <source>
        <dbReference type="Proteomes" id="UP000887159"/>
    </source>
</evidence>
<name>A0A8X6SD07_TRICX</name>
<protein>
    <submittedName>
        <fullName evidence="3">Uncharacterized protein</fullName>
    </submittedName>
</protein>
<feature type="region of interest" description="Disordered" evidence="2">
    <location>
        <begin position="84"/>
        <end position="108"/>
    </location>
</feature>